<feature type="transmembrane region" description="Helical" evidence="10">
    <location>
        <begin position="62"/>
        <end position="85"/>
    </location>
</feature>
<organism evidence="11 12">
    <name type="scientific">Blepharisma stoltei</name>
    <dbReference type="NCBI Taxonomy" id="1481888"/>
    <lineage>
        <taxon>Eukaryota</taxon>
        <taxon>Sar</taxon>
        <taxon>Alveolata</taxon>
        <taxon>Ciliophora</taxon>
        <taxon>Postciliodesmatophora</taxon>
        <taxon>Heterotrichea</taxon>
        <taxon>Heterotrichida</taxon>
        <taxon>Blepharismidae</taxon>
        <taxon>Blepharisma</taxon>
    </lineage>
</organism>
<dbReference type="InterPro" id="IPR005599">
    <property type="entry name" value="GPI_mannosylTrfase"/>
</dbReference>
<evidence type="ECO:0000313" key="12">
    <source>
        <dbReference type="Proteomes" id="UP001162131"/>
    </source>
</evidence>
<proteinExistence type="inferred from homology"/>
<gene>
    <name evidence="11" type="ORF">BSTOLATCC_MIC48277</name>
</gene>
<dbReference type="EMBL" id="CAJZBQ010000047">
    <property type="protein sequence ID" value="CAG9329457.1"/>
    <property type="molecule type" value="Genomic_DNA"/>
</dbReference>
<feature type="transmembrane region" description="Helical" evidence="10">
    <location>
        <begin position="149"/>
        <end position="182"/>
    </location>
</feature>
<dbReference type="Pfam" id="PF03901">
    <property type="entry name" value="Glyco_transf_22"/>
    <property type="match status" value="1"/>
</dbReference>
<feature type="transmembrane region" description="Helical" evidence="10">
    <location>
        <begin position="194"/>
        <end position="218"/>
    </location>
</feature>
<evidence type="ECO:0000256" key="6">
    <source>
        <dbReference type="ARBA" id="ARBA00022692"/>
    </source>
</evidence>
<comment type="caution">
    <text evidence="11">The sequence shown here is derived from an EMBL/GenBank/DDBJ whole genome shotgun (WGS) entry which is preliminary data.</text>
</comment>
<evidence type="ECO:0000256" key="9">
    <source>
        <dbReference type="ARBA" id="ARBA00023136"/>
    </source>
</evidence>
<keyword evidence="12" id="KW-1185">Reference proteome</keyword>
<feature type="transmembrane region" description="Helical" evidence="10">
    <location>
        <begin position="317"/>
        <end position="335"/>
    </location>
</feature>
<name>A0AAU9K1E6_9CILI</name>
<keyword evidence="9 10" id="KW-0472">Membrane</keyword>
<dbReference type="PANTHER" id="PTHR22760:SF2">
    <property type="entry name" value="ALPHA-1,2-MANNOSYLTRANSFERASE ALG9"/>
    <property type="match status" value="1"/>
</dbReference>
<keyword evidence="7 10" id="KW-0256">Endoplasmic reticulum</keyword>
<dbReference type="EC" id="2.4.1.-" evidence="10"/>
<evidence type="ECO:0000313" key="11">
    <source>
        <dbReference type="EMBL" id="CAG9329457.1"/>
    </source>
</evidence>
<comment type="pathway">
    <text evidence="2">Protein modification; protein glycosylation.</text>
</comment>
<evidence type="ECO:0000256" key="5">
    <source>
        <dbReference type="ARBA" id="ARBA00022679"/>
    </source>
</evidence>
<protein>
    <recommendedName>
        <fullName evidence="10">Mannosyltransferase</fullName>
        <ecNumber evidence="10">2.4.1.-</ecNumber>
    </recommendedName>
</protein>
<feature type="transmembrane region" description="Helical" evidence="10">
    <location>
        <begin position="259"/>
        <end position="280"/>
    </location>
</feature>
<dbReference type="PANTHER" id="PTHR22760">
    <property type="entry name" value="GLYCOSYLTRANSFERASE"/>
    <property type="match status" value="1"/>
</dbReference>
<evidence type="ECO:0000256" key="4">
    <source>
        <dbReference type="ARBA" id="ARBA00022676"/>
    </source>
</evidence>
<evidence type="ECO:0000256" key="2">
    <source>
        <dbReference type="ARBA" id="ARBA00004922"/>
    </source>
</evidence>
<dbReference type="AlphaFoldDB" id="A0AAU9K1E6"/>
<evidence type="ECO:0000256" key="7">
    <source>
        <dbReference type="ARBA" id="ARBA00022824"/>
    </source>
</evidence>
<evidence type="ECO:0000256" key="1">
    <source>
        <dbReference type="ARBA" id="ARBA00004477"/>
    </source>
</evidence>
<keyword evidence="5" id="KW-0808">Transferase</keyword>
<evidence type="ECO:0000256" key="3">
    <source>
        <dbReference type="ARBA" id="ARBA00007063"/>
    </source>
</evidence>
<keyword evidence="8 10" id="KW-1133">Transmembrane helix</keyword>
<comment type="similarity">
    <text evidence="3 10">Belongs to the glycosyltransferase 22 family.</text>
</comment>
<comment type="subcellular location">
    <subcellularLocation>
        <location evidence="1 10">Endoplasmic reticulum membrane</location>
        <topology evidence="1 10">Multi-pass membrane protein</topology>
    </subcellularLocation>
</comment>
<reference evidence="11" key="1">
    <citation type="submission" date="2021-09" db="EMBL/GenBank/DDBJ databases">
        <authorList>
            <consortium name="AG Swart"/>
            <person name="Singh M."/>
            <person name="Singh A."/>
            <person name="Seah K."/>
            <person name="Emmerich C."/>
        </authorList>
    </citation>
    <scope>NUCLEOTIDE SEQUENCE</scope>
    <source>
        <strain evidence="11">ATCC30299</strain>
    </source>
</reference>
<keyword evidence="6 10" id="KW-0812">Transmembrane</keyword>
<keyword evidence="4 10" id="KW-0328">Glycosyltransferase</keyword>
<dbReference type="Proteomes" id="UP001162131">
    <property type="component" value="Unassembled WGS sequence"/>
</dbReference>
<feature type="transmembrane region" description="Helical" evidence="10">
    <location>
        <begin position="341"/>
        <end position="359"/>
    </location>
</feature>
<evidence type="ECO:0000256" key="10">
    <source>
        <dbReference type="RuleBase" id="RU363075"/>
    </source>
</evidence>
<feature type="transmembrane region" description="Helical" evidence="10">
    <location>
        <begin position="106"/>
        <end position="129"/>
    </location>
</feature>
<dbReference type="GO" id="GO:0005789">
    <property type="term" value="C:endoplasmic reticulum membrane"/>
    <property type="evidence" value="ECO:0007669"/>
    <property type="project" value="UniProtKB-SubCell"/>
</dbReference>
<dbReference type="GO" id="GO:0000026">
    <property type="term" value="F:alpha-1,2-mannosyltransferase activity"/>
    <property type="evidence" value="ECO:0007669"/>
    <property type="project" value="TreeGrafter"/>
</dbReference>
<feature type="transmembrane region" description="Helical" evidence="10">
    <location>
        <begin position="230"/>
        <end position="247"/>
    </location>
</feature>
<evidence type="ECO:0000256" key="8">
    <source>
        <dbReference type="ARBA" id="ARBA00022989"/>
    </source>
</evidence>
<sequence>MLWISAHVQNYAAFFVPIPDCDEVFNYWDPVHFLVYGKGQEPWEYSPDYALRSYLYLLLHAWPAYILKLFGLSGLPVFYTLRTLIGFFSAYCKHVLIKELNLPNTFYFAMILSTGMVMASHTFIPSAFVMNLLMLAFTYFLKFYKTNSYFYLFLALLCCSFFMIVGWPFAAVIPAAFVVPYLIQYPKFLLDYKLYVLGIAAVLFTTIPSVIIDTYFYGKPVFGIWNLFKYNTSIGSSLVGSSVLFGVDPWYFYIVNLFLNFNIIFLCFLLSPLLLIYSYIAKKFVPSFRFLIALCTCSVAWFLLLSSQPHKEERFMYPIYSGIIILGCYVINSIPYKYLKFMIFGVFLLISFSRTAHLVRSYNAPLKIWSEKLDGRVCVGREWYRFPSSFFLGSADLFYIKHRAAGILPVQFKSTDFVPENMNDLNREEPSRYVDINSCDYIVDINLESDPIDIEFRNWTVIRSETFLDSKSTKQPFRSFYLPFIQKEVLGSYLLMKNPIIN</sequence>
<dbReference type="GO" id="GO:0006487">
    <property type="term" value="P:protein N-linked glycosylation"/>
    <property type="evidence" value="ECO:0007669"/>
    <property type="project" value="TreeGrafter"/>
</dbReference>
<accession>A0AAU9K1E6</accession>
<feature type="transmembrane region" description="Helical" evidence="10">
    <location>
        <begin position="286"/>
        <end position="305"/>
    </location>
</feature>